<evidence type="ECO:0000256" key="7">
    <source>
        <dbReference type="ARBA" id="ARBA00023136"/>
    </source>
</evidence>
<reference evidence="11 12" key="1">
    <citation type="submission" date="2020-11" db="EMBL/GenBank/DDBJ databases">
        <authorList>
            <person name="Wallbank WR R."/>
            <person name="Pardo Diaz C."/>
            <person name="Kozak K."/>
            <person name="Martin S."/>
            <person name="Jiggins C."/>
            <person name="Moest M."/>
            <person name="Warren A I."/>
            <person name="Generalovic N T."/>
            <person name="Byers J.R.P. K."/>
            <person name="Montejo-Kovacevich G."/>
            <person name="Yen C E."/>
        </authorList>
    </citation>
    <scope>NUCLEOTIDE SEQUENCE [LARGE SCALE GENOMIC DNA]</scope>
</reference>
<evidence type="ECO:0000256" key="9">
    <source>
        <dbReference type="ARBA" id="ARBA00023224"/>
    </source>
</evidence>
<sequence length="324" mass="36946">MLDLSYCNSFNDIVQNLSLSVTHLSGTVKVLNVLFRIRKLQAVLEEVRGLPSRYVKKEEQHAIFRTSEIKNKLIVIVYSSTVTCTCLAALFAMIKEPTMGGRKFPFRAHLPDSLPMSVRILYWWFAVFILGIQIVAIDSINILLVNQIQSHLKFLTINFSDLTSSAILQKDACSKLAECLEYHQLILRIRDDIENLFKYPILFQFFVSLLVIVVTGFQAIVLPAAEGGLLIYFYCSGVFFQLFSICWFTNQVMEENKLLVQAGYDTAWFEYGDRYCKMLLIFMINAQKPLTFTIGGFSGLSLNTFSGVLSRSYSYIAVLRQVYA</sequence>
<dbReference type="GO" id="GO:0007165">
    <property type="term" value="P:signal transduction"/>
    <property type="evidence" value="ECO:0007669"/>
    <property type="project" value="UniProtKB-KW"/>
</dbReference>
<feature type="transmembrane region" description="Helical" evidence="10">
    <location>
        <begin position="231"/>
        <end position="249"/>
    </location>
</feature>
<dbReference type="GO" id="GO:0005549">
    <property type="term" value="F:odorant binding"/>
    <property type="evidence" value="ECO:0007669"/>
    <property type="project" value="InterPro"/>
</dbReference>
<evidence type="ECO:0008006" key="13">
    <source>
        <dbReference type="Google" id="ProtNLM"/>
    </source>
</evidence>
<dbReference type="EMBL" id="LR899010">
    <property type="protein sequence ID" value="CAD7083126.1"/>
    <property type="molecule type" value="Genomic_DNA"/>
</dbReference>
<keyword evidence="8" id="KW-0675">Receptor</keyword>
<keyword evidence="3" id="KW-0716">Sensory transduction</keyword>
<keyword evidence="5" id="KW-0552">Olfaction</keyword>
<dbReference type="InterPro" id="IPR004117">
    <property type="entry name" value="7tm6_olfct_rcpt"/>
</dbReference>
<keyword evidence="12" id="KW-1185">Reference proteome</keyword>
<feature type="transmembrane region" description="Helical" evidence="10">
    <location>
        <begin position="73"/>
        <end position="94"/>
    </location>
</feature>
<keyword evidence="2" id="KW-1003">Cell membrane</keyword>
<evidence type="ECO:0000256" key="8">
    <source>
        <dbReference type="ARBA" id="ARBA00023170"/>
    </source>
</evidence>
<organism evidence="11 12">
    <name type="scientific">Hermetia illucens</name>
    <name type="common">Black soldier fly</name>
    <dbReference type="NCBI Taxonomy" id="343691"/>
    <lineage>
        <taxon>Eukaryota</taxon>
        <taxon>Metazoa</taxon>
        <taxon>Ecdysozoa</taxon>
        <taxon>Arthropoda</taxon>
        <taxon>Hexapoda</taxon>
        <taxon>Insecta</taxon>
        <taxon>Pterygota</taxon>
        <taxon>Neoptera</taxon>
        <taxon>Endopterygota</taxon>
        <taxon>Diptera</taxon>
        <taxon>Brachycera</taxon>
        <taxon>Stratiomyomorpha</taxon>
        <taxon>Stratiomyidae</taxon>
        <taxon>Hermetiinae</taxon>
        <taxon>Hermetia</taxon>
    </lineage>
</organism>
<evidence type="ECO:0000256" key="6">
    <source>
        <dbReference type="ARBA" id="ARBA00022989"/>
    </source>
</evidence>
<dbReference type="InParanoid" id="A0A7R8ULL5"/>
<dbReference type="Pfam" id="PF02949">
    <property type="entry name" value="7tm_6"/>
    <property type="match status" value="1"/>
</dbReference>
<keyword evidence="7 10" id="KW-0472">Membrane</keyword>
<dbReference type="PANTHER" id="PTHR21137:SF43">
    <property type="entry name" value="ODORANT RECEPTOR 47A-RELATED"/>
    <property type="match status" value="1"/>
</dbReference>
<evidence type="ECO:0000256" key="10">
    <source>
        <dbReference type="SAM" id="Phobius"/>
    </source>
</evidence>
<evidence type="ECO:0000256" key="3">
    <source>
        <dbReference type="ARBA" id="ARBA00022606"/>
    </source>
</evidence>
<evidence type="ECO:0000313" key="12">
    <source>
        <dbReference type="Proteomes" id="UP000594454"/>
    </source>
</evidence>
<feature type="transmembrane region" description="Helical" evidence="10">
    <location>
        <begin position="121"/>
        <end position="145"/>
    </location>
</feature>
<keyword evidence="4 10" id="KW-0812">Transmembrane</keyword>
<evidence type="ECO:0000256" key="2">
    <source>
        <dbReference type="ARBA" id="ARBA00022475"/>
    </source>
</evidence>
<feature type="transmembrane region" description="Helical" evidence="10">
    <location>
        <begin position="201"/>
        <end position="225"/>
    </location>
</feature>
<gene>
    <name evidence="11" type="ORF">HERILL_LOCUS6108</name>
</gene>
<evidence type="ECO:0000313" key="11">
    <source>
        <dbReference type="EMBL" id="CAD7083126.1"/>
    </source>
</evidence>
<evidence type="ECO:0000256" key="5">
    <source>
        <dbReference type="ARBA" id="ARBA00022725"/>
    </source>
</evidence>
<name>A0A7R8ULL5_HERIL</name>
<evidence type="ECO:0000256" key="1">
    <source>
        <dbReference type="ARBA" id="ARBA00004651"/>
    </source>
</evidence>
<evidence type="ECO:0000256" key="4">
    <source>
        <dbReference type="ARBA" id="ARBA00022692"/>
    </source>
</evidence>
<dbReference type="OrthoDB" id="6604226at2759"/>
<dbReference type="AlphaFoldDB" id="A0A7R8ULL5"/>
<dbReference type="GO" id="GO:0005886">
    <property type="term" value="C:plasma membrane"/>
    <property type="evidence" value="ECO:0007669"/>
    <property type="project" value="UniProtKB-SubCell"/>
</dbReference>
<protein>
    <recommendedName>
        <fullName evidence="13">Odorant receptor</fullName>
    </recommendedName>
</protein>
<accession>A0A7R8ULL5</accession>
<dbReference type="PANTHER" id="PTHR21137">
    <property type="entry name" value="ODORANT RECEPTOR"/>
    <property type="match status" value="1"/>
</dbReference>
<dbReference type="GO" id="GO:0004984">
    <property type="term" value="F:olfactory receptor activity"/>
    <property type="evidence" value="ECO:0007669"/>
    <property type="project" value="InterPro"/>
</dbReference>
<comment type="subcellular location">
    <subcellularLocation>
        <location evidence="1">Cell membrane</location>
        <topology evidence="1">Multi-pass membrane protein</topology>
    </subcellularLocation>
</comment>
<keyword evidence="9" id="KW-0807">Transducer</keyword>
<proteinExistence type="predicted"/>
<keyword evidence="6 10" id="KW-1133">Transmembrane helix</keyword>
<dbReference type="Proteomes" id="UP000594454">
    <property type="component" value="Chromosome 2"/>
</dbReference>